<evidence type="ECO:0000313" key="3">
    <source>
        <dbReference type="Proteomes" id="UP000702425"/>
    </source>
</evidence>
<feature type="region of interest" description="Disordered" evidence="1">
    <location>
        <begin position="312"/>
        <end position="333"/>
    </location>
</feature>
<proteinExistence type="predicted"/>
<dbReference type="Proteomes" id="UP000702425">
    <property type="component" value="Unassembled WGS sequence"/>
</dbReference>
<feature type="compositionally biased region" description="Pro residues" evidence="1">
    <location>
        <begin position="317"/>
        <end position="329"/>
    </location>
</feature>
<gene>
    <name evidence="2" type="ORF">E5S67_05554</name>
</gene>
<evidence type="ECO:0000256" key="1">
    <source>
        <dbReference type="SAM" id="MobiDB-lite"/>
    </source>
</evidence>
<feature type="region of interest" description="Disordered" evidence="1">
    <location>
        <begin position="466"/>
        <end position="542"/>
    </location>
</feature>
<dbReference type="RefSeq" id="WP_172192077.1">
    <property type="nucleotide sequence ID" value="NZ_CAWPPK010000059.1"/>
</dbReference>
<accession>A0ABX2D6I6</accession>
<evidence type="ECO:0008006" key="4">
    <source>
        <dbReference type="Google" id="ProtNLM"/>
    </source>
</evidence>
<dbReference type="EMBL" id="SRRZ01000151">
    <property type="protein sequence ID" value="NQE37773.1"/>
    <property type="molecule type" value="Genomic_DNA"/>
</dbReference>
<protein>
    <recommendedName>
        <fullName evidence="4">FHA domain containing protein</fullName>
    </recommendedName>
</protein>
<reference evidence="2 3" key="1">
    <citation type="journal article" date="2020" name="Sci. Rep.">
        <title>A novel cyanobacterial geosmin producer, revising GeoA distribution and dispersion patterns in Bacteria.</title>
        <authorList>
            <person name="Churro C."/>
            <person name="Semedo-Aguiar A.P."/>
            <person name="Silva A.D."/>
            <person name="Pereira-Leal J.B."/>
            <person name="Leite R.B."/>
        </authorList>
    </citation>
    <scope>NUCLEOTIDE SEQUENCE [LARGE SCALE GENOMIC DNA]</scope>
    <source>
        <strain evidence="2 3">IPMA8</strain>
    </source>
</reference>
<sequence>MIGINWHRTVAGRLLALFAAAVLILGLASCGAGHPELPKSGNKSGLDTAQMNRISEVSPPEALQQLRQALEIYQPQISILNPKPDEVLQDINVPVQFQVKGLPVFKDPNLGLGPHLQVLLDNQPYAQVYDINQPLTLSDLEPGTHTLQVLAARPWEESFKNEGAAAQTTFHVFTKTDDNNPDRTLPLLTYNSPQGSYGAEPILLDFYLTNAPLHEVAQENSQDEILDWKIRATVNGESFAIDQWQPIYLKGFKPGKNWLQLELIDERGNIVKNAFNNTVRLINYKPLGQDTLSKLLRGELTVAETRGIVDRAYQAPEPTPTPTPEPKPTPALEKIPVIEPSPAVQETPVTQPSLDTTVDSQVDPVQVIVPTPTATPQLEAPKLVEPVPVIETKPTATPELESSKAVEPVPVIEPKPTATPQLETPTVVVPVKIIQPTATASPEAKKQEYKGYYNRFRNFLRQVVEPATPSDSPTLPEITKKAPVPKVVAPTIPEQSPNLVPPAPPVATETPSQPTPDLAAPEKTVLEPENQPKSEQKVEFAT</sequence>
<comment type="caution">
    <text evidence="2">The sequence shown here is derived from an EMBL/GenBank/DDBJ whole genome shotgun (WGS) entry which is preliminary data.</text>
</comment>
<feature type="compositionally biased region" description="Basic and acidic residues" evidence="1">
    <location>
        <begin position="524"/>
        <end position="542"/>
    </location>
</feature>
<keyword evidence="3" id="KW-1185">Reference proteome</keyword>
<organism evidence="2 3">
    <name type="scientific">Microcoleus asticus IPMA8</name>
    <dbReference type="NCBI Taxonomy" id="2563858"/>
    <lineage>
        <taxon>Bacteria</taxon>
        <taxon>Bacillati</taxon>
        <taxon>Cyanobacteriota</taxon>
        <taxon>Cyanophyceae</taxon>
        <taxon>Oscillatoriophycideae</taxon>
        <taxon>Oscillatoriales</taxon>
        <taxon>Microcoleaceae</taxon>
        <taxon>Microcoleus</taxon>
        <taxon>Microcoleus asticus</taxon>
    </lineage>
</organism>
<name>A0ABX2D6I6_9CYAN</name>
<evidence type="ECO:0000313" key="2">
    <source>
        <dbReference type="EMBL" id="NQE37773.1"/>
    </source>
</evidence>